<evidence type="ECO:0000313" key="3">
    <source>
        <dbReference type="Proteomes" id="UP001201163"/>
    </source>
</evidence>
<keyword evidence="3" id="KW-1185">Reference proteome</keyword>
<dbReference type="Proteomes" id="UP001201163">
    <property type="component" value="Unassembled WGS sequence"/>
</dbReference>
<reference evidence="2" key="1">
    <citation type="submission" date="2022-01" db="EMBL/GenBank/DDBJ databases">
        <title>Comparative genomics reveals a dynamic genome evolution in the ectomycorrhizal milk-cap (Lactarius) mushrooms.</title>
        <authorList>
            <consortium name="DOE Joint Genome Institute"/>
            <person name="Lebreton A."/>
            <person name="Tang N."/>
            <person name="Kuo A."/>
            <person name="LaButti K."/>
            <person name="Drula E."/>
            <person name="Barry K."/>
            <person name="Clum A."/>
            <person name="Lipzen A."/>
            <person name="Mousain D."/>
            <person name="Ng V."/>
            <person name="Wang R."/>
            <person name="Wang X."/>
            <person name="Dai Y."/>
            <person name="Henrissat B."/>
            <person name="Grigoriev I.V."/>
            <person name="Guerin-Laguette A."/>
            <person name="Yu F."/>
            <person name="Martin F.M."/>
        </authorList>
    </citation>
    <scope>NUCLEOTIDE SEQUENCE</scope>
    <source>
        <strain evidence="2">QP</strain>
    </source>
</reference>
<dbReference type="EMBL" id="JAKELL010000018">
    <property type="protein sequence ID" value="KAH8993460.1"/>
    <property type="molecule type" value="Genomic_DNA"/>
</dbReference>
<feature type="region of interest" description="Disordered" evidence="1">
    <location>
        <begin position="100"/>
        <end position="120"/>
    </location>
</feature>
<accession>A0AAD4LHX7</accession>
<name>A0AAD4LHX7_9AGAM</name>
<evidence type="ECO:0000256" key="1">
    <source>
        <dbReference type="SAM" id="MobiDB-lite"/>
    </source>
</evidence>
<protein>
    <submittedName>
        <fullName evidence="2">Uncharacterized protein</fullName>
    </submittedName>
</protein>
<comment type="caution">
    <text evidence="2">The sequence shown here is derived from an EMBL/GenBank/DDBJ whole genome shotgun (WGS) entry which is preliminary data.</text>
</comment>
<sequence length="167" mass="18242">MAIKRKFDRDTVVESDRCSKQLRLVPFPSYQEDADVAMSDASSDASPLEPIITEQHHMRLDSGVSTASSSDYGDAPALPSFSFPPNPFFGSDGSVDPDSHNFARYSVSPPPQKSVGLLEPKNNSFHHGNCTQIPKLRVACASGLHGQRTMWSHCEQCGAIEMIGPDY</sequence>
<gene>
    <name evidence="2" type="ORF">EDB92DRAFT_406468</name>
</gene>
<organism evidence="2 3">
    <name type="scientific">Lactarius akahatsu</name>
    <dbReference type="NCBI Taxonomy" id="416441"/>
    <lineage>
        <taxon>Eukaryota</taxon>
        <taxon>Fungi</taxon>
        <taxon>Dikarya</taxon>
        <taxon>Basidiomycota</taxon>
        <taxon>Agaricomycotina</taxon>
        <taxon>Agaricomycetes</taxon>
        <taxon>Russulales</taxon>
        <taxon>Russulaceae</taxon>
        <taxon>Lactarius</taxon>
    </lineage>
</organism>
<proteinExistence type="predicted"/>
<evidence type="ECO:0000313" key="2">
    <source>
        <dbReference type="EMBL" id="KAH8993460.1"/>
    </source>
</evidence>
<dbReference type="AlphaFoldDB" id="A0AAD4LHX7"/>